<dbReference type="InterPro" id="IPR029021">
    <property type="entry name" value="Prot-tyrosine_phosphatase-like"/>
</dbReference>
<sequence>MPDQPHSPAKGATPRRRASAPFRIDGDATDRRRALMHYLWRDHAILRQGWSNFGEIAPGIYRSNQPTRRRFEAYARMGIRTVINLRGREGFPHFLFAEESCADFGLTLIVAKLRARRASTTEHILGVIDALRQAEPPMLLHCKSGADRTGLAAAIYILAIAGGTVDEARRQLTPRYLHFRSTATGIQDYIIEVYAAAAARSGIGFEDWVRRVYDWEEVQAGFDARRSAGDTAARLDDTSGAKPS</sequence>
<dbReference type="PANTHER" id="PTHR31126:SF1">
    <property type="entry name" value="TYROSINE SPECIFIC PROTEIN PHOSPHATASES DOMAIN-CONTAINING PROTEIN"/>
    <property type="match status" value="1"/>
</dbReference>
<evidence type="ECO:0000313" key="6">
    <source>
        <dbReference type="Proteomes" id="UP001597135"/>
    </source>
</evidence>
<reference evidence="6" key="1">
    <citation type="journal article" date="2019" name="Int. J. Syst. Evol. Microbiol.">
        <title>The Global Catalogue of Microorganisms (GCM) 10K type strain sequencing project: providing services to taxonomists for standard genome sequencing and annotation.</title>
        <authorList>
            <consortium name="The Broad Institute Genomics Platform"/>
            <consortium name="The Broad Institute Genome Sequencing Center for Infectious Disease"/>
            <person name="Wu L."/>
            <person name="Ma J."/>
        </authorList>
    </citation>
    <scope>NUCLEOTIDE SEQUENCE [LARGE SCALE GENOMIC DNA]</scope>
    <source>
        <strain evidence="6">CCUG 62953</strain>
    </source>
</reference>
<keyword evidence="2" id="KW-0378">Hydrolase</keyword>
<evidence type="ECO:0000256" key="1">
    <source>
        <dbReference type="ARBA" id="ARBA00009580"/>
    </source>
</evidence>
<dbReference type="Pfam" id="PF22784">
    <property type="entry name" value="PTP-SAK"/>
    <property type="match status" value="1"/>
</dbReference>
<evidence type="ECO:0000256" key="2">
    <source>
        <dbReference type="ARBA" id="ARBA00022801"/>
    </source>
</evidence>
<dbReference type="InterPro" id="IPR057023">
    <property type="entry name" value="PTP-SAK"/>
</dbReference>
<feature type="domain" description="Tyrosine specific protein phosphatases" evidence="4">
    <location>
        <begin position="122"/>
        <end position="166"/>
    </location>
</feature>
<proteinExistence type="inferred from homology"/>
<accession>A0ABW3ZFE9</accession>
<dbReference type="EMBL" id="JBHTMU010000004">
    <property type="protein sequence ID" value="MFD1341432.1"/>
    <property type="molecule type" value="Genomic_DNA"/>
</dbReference>
<protein>
    <submittedName>
        <fullName evidence="5">Tyrosine-protein phosphatase</fullName>
    </submittedName>
</protein>
<comment type="similarity">
    <text evidence="1">Belongs to the protein-tyrosine phosphatase family.</text>
</comment>
<gene>
    <name evidence="5" type="ORF">ACFQ4E_03280</name>
</gene>
<evidence type="ECO:0000313" key="5">
    <source>
        <dbReference type="EMBL" id="MFD1341432.1"/>
    </source>
</evidence>
<keyword evidence="6" id="KW-1185">Reference proteome</keyword>
<evidence type="ECO:0000259" key="4">
    <source>
        <dbReference type="PROSITE" id="PS50056"/>
    </source>
</evidence>
<feature type="region of interest" description="Disordered" evidence="3">
    <location>
        <begin position="1"/>
        <end position="22"/>
    </location>
</feature>
<dbReference type="PANTHER" id="PTHR31126">
    <property type="entry name" value="TYROSINE-PROTEIN PHOSPHATASE"/>
    <property type="match status" value="1"/>
</dbReference>
<dbReference type="Proteomes" id="UP001597135">
    <property type="component" value="Unassembled WGS sequence"/>
</dbReference>
<dbReference type="Gene3D" id="3.90.190.10">
    <property type="entry name" value="Protein tyrosine phosphatase superfamily"/>
    <property type="match status" value="1"/>
</dbReference>
<dbReference type="InterPro" id="IPR000387">
    <property type="entry name" value="Tyr_Pase_dom"/>
</dbReference>
<organism evidence="5 6">
    <name type="scientific">Litorisediminicola beolgyonensis</name>
    <dbReference type="NCBI Taxonomy" id="1173614"/>
    <lineage>
        <taxon>Bacteria</taxon>
        <taxon>Pseudomonadati</taxon>
        <taxon>Pseudomonadota</taxon>
        <taxon>Alphaproteobacteria</taxon>
        <taxon>Rhodobacterales</taxon>
        <taxon>Paracoccaceae</taxon>
        <taxon>Litorisediminicola</taxon>
    </lineage>
</organism>
<comment type="caution">
    <text evidence="5">The sequence shown here is derived from an EMBL/GenBank/DDBJ whole genome shotgun (WGS) entry which is preliminary data.</text>
</comment>
<name>A0ABW3ZFE9_9RHOB</name>
<dbReference type="SUPFAM" id="SSF52799">
    <property type="entry name" value="(Phosphotyrosine protein) phosphatases II"/>
    <property type="match status" value="1"/>
</dbReference>
<dbReference type="RefSeq" id="WP_386801490.1">
    <property type="nucleotide sequence ID" value="NZ_JBHTMU010000004.1"/>
</dbReference>
<dbReference type="InterPro" id="IPR016130">
    <property type="entry name" value="Tyr_Pase_AS"/>
</dbReference>
<dbReference type="PROSITE" id="PS50056">
    <property type="entry name" value="TYR_PHOSPHATASE_2"/>
    <property type="match status" value="1"/>
</dbReference>
<evidence type="ECO:0000256" key="3">
    <source>
        <dbReference type="SAM" id="MobiDB-lite"/>
    </source>
</evidence>
<dbReference type="PROSITE" id="PS00383">
    <property type="entry name" value="TYR_PHOSPHATASE_1"/>
    <property type="match status" value="1"/>
</dbReference>